<dbReference type="AlphaFoldDB" id="X1RBZ9"/>
<dbReference type="EMBL" id="BARW01001845">
    <property type="protein sequence ID" value="GAI64521.1"/>
    <property type="molecule type" value="Genomic_DNA"/>
</dbReference>
<evidence type="ECO:0000313" key="2">
    <source>
        <dbReference type="EMBL" id="GAI64521.1"/>
    </source>
</evidence>
<evidence type="ECO:0000259" key="1">
    <source>
        <dbReference type="Pfam" id="PF02486"/>
    </source>
</evidence>
<comment type="caution">
    <text evidence="2">The sequence shown here is derived from an EMBL/GenBank/DDBJ whole genome shotgun (WGS) entry which is preliminary data.</text>
</comment>
<reference evidence="2" key="1">
    <citation type="journal article" date="2014" name="Front. Microbiol.">
        <title>High frequency of phylogenetically diverse reductive dehalogenase-homologous genes in deep subseafloor sedimentary metagenomes.</title>
        <authorList>
            <person name="Kawai M."/>
            <person name="Futagami T."/>
            <person name="Toyoda A."/>
            <person name="Takaki Y."/>
            <person name="Nishi S."/>
            <person name="Hori S."/>
            <person name="Arai W."/>
            <person name="Tsubouchi T."/>
            <person name="Morono Y."/>
            <person name="Uchiyama I."/>
            <person name="Ito T."/>
            <person name="Fujiyama A."/>
            <person name="Inagaki F."/>
            <person name="Takami H."/>
        </authorList>
    </citation>
    <scope>NUCLEOTIDE SEQUENCE</scope>
    <source>
        <strain evidence="2">Expedition CK06-06</strain>
    </source>
</reference>
<feature type="domain" description="Replication initiation protein-like C-terminal" evidence="1">
    <location>
        <begin position="11"/>
        <end position="205"/>
    </location>
</feature>
<gene>
    <name evidence="2" type="ORF">S12H4_05534</name>
</gene>
<organism evidence="2">
    <name type="scientific">marine sediment metagenome</name>
    <dbReference type="NCBI Taxonomy" id="412755"/>
    <lineage>
        <taxon>unclassified sequences</taxon>
        <taxon>metagenomes</taxon>
        <taxon>ecological metagenomes</taxon>
    </lineage>
</organism>
<accession>X1RBZ9</accession>
<proteinExistence type="predicted"/>
<dbReference type="InterPro" id="IPR003491">
    <property type="entry name" value="REP-like_C"/>
</dbReference>
<protein>
    <recommendedName>
        <fullName evidence="1">Replication initiation protein-like C-terminal domain-containing protein</fullName>
    </recommendedName>
</protein>
<dbReference type="Pfam" id="PF02486">
    <property type="entry name" value="Rep_trans"/>
    <property type="match status" value="1"/>
</dbReference>
<sequence>MEGCQELGGTCSRIDIFWDDYDRTVNPKDLWDVIDKDDYSIFQVASKNQTRNRTHKQNDGLVCDEVSFGRRGSKGSGAYLRVYDKKLESNDECNCVRWELELTDVKAQKVFTRLAGVCGDLECFAIICGALVGGCINFVHRTQRTGDKNLSRLEPYDWWERITKLLGKMSIRIAKKQNTLTGMMEFQERNMSPSLACIRRAFKSEQDFYNWSRKILDDGYERMNANQRQIAKQNTGCLVYNRKCNREKQKSDYLNAMCVQTS</sequence>
<name>X1RBZ9_9ZZZZ</name>